<feature type="chain" id="PRO_5015161734" evidence="1">
    <location>
        <begin position="29"/>
        <end position="238"/>
    </location>
</feature>
<evidence type="ECO:0000313" key="3">
    <source>
        <dbReference type="Proteomes" id="UP000241762"/>
    </source>
</evidence>
<dbReference type="KEGG" id="ptc:phytr_6340"/>
<reference evidence="2 3" key="1">
    <citation type="submission" date="2018-03" db="EMBL/GenBank/DDBJ databases">
        <title>A gene transfer event suggests a long-term partnership between eustigmatophyte algae and a novel lineage of endosymbiotic bacteria.</title>
        <authorList>
            <person name="Yurchenko T."/>
            <person name="Sevcikova T."/>
            <person name="Pribyl P."/>
            <person name="El Karkouri K."/>
            <person name="Klimes V."/>
            <person name="Amaral R."/>
            <person name="Zbrankova V."/>
            <person name="Kim E."/>
            <person name="Raoult D."/>
            <person name="Santos L.M.A."/>
            <person name="Elias M."/>
        </authorList>
    </citation>
    <scope>NUCLEOTIDE SEQUENCE [LARGE SCALE GENOMIC DNA]</scope>
    <source>
        <strain evidence="2">CCALA 838</strain>
    </source>
</reference>
<name>A0A2P1P8K5_9RICK</name>
<dbReference type="EMBL" id="CP027845">
    <property type="protein sequence ID" value="AVP87575.1"/>
    <property type="molecule type" value="Genomic_DNA"/>
</dbReference>
<gene>
    <name evidence="2" type="ORF">phytr_6340</name>
</gene>
<proteinExistence type="predicted"/>
<organism evidence="2 3">
    <name type="scientific">Candidatus Phycorickettsia trachydisci</name>
    <dbReference type="NCBI Taxonomy" id="2115978"/>
    <lineage>
        <taxon>Bacteria</taxon>
        <taxon>Pseudomonadati</taxon>
        <taxon>Pseudomonadota</taxon>
        <taxon>Alphaproteobacteria</taxon>
        <taxon>Rickettsiales</taxon>
        <taxon>Rickettsiaceae</taxon>
        <taxon>Candidatus Phycorickettsia</taxon>
    </lineage>
</organism>
<keyword evidence="1" id="KW-0732">Signal</keyword>
<evidence type="ECO:0000256" key="1">
    <source>
        <dbReference type="SAM" id="SignalP"/>
    </source>
</evidence>
<accession>A0A2P1P8K5</accession>
<protein>
    <submittedName>
        <fullName evidence="2">Uncharacterized protein</fullName>
    </submittedName>
</protein>
<evidence type="ECO:0000313" key="2">
    <source>
        <dbReference type="EMBL" id="AVP87575.1"/>
    </source>
</evidence>
<sequence length="238" mass="26208">MLSHRRSIMKAAKVVVMFLVTLSSAAFAYDEGRFGLNEEATVEARKTLINARSMIDDALRIVEGIIYPNLITYGVDTRINIADSNILINFVPSGTDAGTLGANITVSEFGGNYTRNPYAKQLVILESGLRIQFQFANFDNQPEDPFKQYKVPLFEPFLNKRIILAPILNIKYDNNGKIVVRDQEIDGWECITDADSGVITSGSTIGEGMRSVVAMGGGILGTCQYVSPTNLDSIWKNI</sequence>
<dbReference type="AlphaFoldDB" id="A0A2P1P8K5"/>
<dbReference type="Proteomes" id="UP000241762">
    <property type="component" value="Chromosome"/>
</dbReference>
<feature type="signal peptide" evidence="1">
    <location>
        <begin position="1"/>
        <end position="28"/>
    </location>
</feature>
<keyword evidence="3" id="KW-1185">Reference proteome</keyword>